<dbReference type="PANTHER" id="PTHR43150:SF2">
    <property type="entry name" value="HYPERKINETIC, ISOFORM M"/>
    <property type="match status" value="1"/>
</dbReference>
<sequence length="378" mass="42897">MGYRKNLSKRLLFLFYTFSLLIRGKFGNPMIRVLLIKTLILKWLTIKIHIKMEYRRLGKSGLQLSALSLGSWLTFGNQISDKVADELMGIAYDSGVNFFDNAEGYAAGKSEEVMGKIIKAHQWERESYVVSSKVFFGTENKGPNRTGLSRKHVIEACHGALKRLQVDYLDLYFCHRPDKNTPVEETVWAMNTLLQQGKILYWGTSEWSAAEIMEAIRVTRQYNLIGPTMEQPQYNLIERNKLEREYLLLFKEYGLGTTVWSPLASGLLSGKYTSGDAKNTRLDMKGMEWLKEASLAEEKLAKVKKLQTLADAMNVPLAKFSLAWCLKNPNVSTVILGASKTEQLKENLTTLNVLPLLTEEVMGEIEGIMETKPVLSEF</sequence>
<name>A0A327RZD6_9SPHI</name>
<dbReference type="Pfam" id="PF00248">
    <property type="entry name" value="Aldo_ket_red"/>
    <property type="match status" value="1"/>
</dbReference>
<evidence type="ECO:0000313" key="5">
    <source>
        <dbReference type="EMBL" id="RAJ22149.1"/>
    </source>
</evidence>
<keyword evidence="3" id="KW-0560">Oxidoreductase</keyword>
<dbReference type="Proteomes" id="UP000249754">
    <property type="component" value="Unassembled WGS sequence"/>
</dbReference>
<evidence type="ECO:0000313" key="6">
    <source>
        <dbReference type="Proteomes" id="UP000249754"/>
    </source>
</evidence>
<gene>
    <name evidence="5" type="ORF">LY11_04926</name>
</gene>
<reference evidence="5 6" key="1">
    <citation type="submission" date="2018-06" db="EMBL/GenBank/DDBJ databases">
        <title>Genomic Encyclopedia of Archaeal and Bacterial Type Strains, Phase II (KMG-II): from individual species to whole genera.</title>
        <authorList>
            <person name="Goeker M."/>
        </authorList>
    </citation>
    <scope>NUCLEOTIDE SEQUENCE [LARGE SCALE GENOMIC DNA]</scope>
    <source>
        <strain evidence="5 6">DSM 14825</strain>
    </source>
</reference>
<accession>A0A327RZD6</accession>
<organism evidence="5 6">
    <name type="scientific">Pedobacter cryoconitis</name>
    <dbReference type="NCBI Taxonomy" id="188932"/>
    <lineage>
        <taxon>Bacteria</taxon>
        <taxon>Pseudomonadati</taxon>
        <taxon>Bacteroidota</taxon>
        <taxon>Sphingobacteriia</taxon>
        <taxon>Sphingobacteriales</taxon>
        <taxon>Sphingobacteriaceae</taxon>
        <taxon>Pedobacter</taxon>
    </lineage>
</organism>
<evidence type="ECO:0000256" key="2">
    <source>
        <dbReference type="ARBA" id="ARBA00022857"/>
    </source>
</evidence>
<dbReference type="InterPro" id="IPR005399">
    <property type="entry name" value="K_chnl_volt-dep_bsu_KCNAB-rel"/>
</dbReference>
<dbReference type="PANTHER" id="PTHR43150">
    <property type="entry name" value="HYPERKINETIC, ISOFORM M"/>
    <property type="match status" value="1"/>
</dbReference>
<dbReference type="GO" id="GO:0016491">
    <property type="term" value="F:oxidoreductase activity"/>
    <property type="evidence" value="ECO:0007669"/>
    <property type="project" value="UniProtKB-KW"/>
</dbReference>
<evidence type="ECO:0000259" key="4">
    <source>
        <dbReference type="Pfam" id="PF00248"/>
    </source>
</evidence>
<keyword evidence="5" id="KW-0406">Ion transport</keyword>
<dbReference type="Gene3D" id="3.20.20.100">
    <property type="entry name" value="NADP-dependent oxidoreductase domain"/>
    <property type="match status" value="1"/>
</dbReference>
<protein>
    <submittedName>
        <fullName evidence="5">Voltage-dependent potassium channel beta subunit</fullName>
    </submittedName>
</protein>
<dbReference type="CDD" id="cd19143">
    <property type="entry name" value="AKR_AKR6C1_2"/>
    <property type="match status" value="1"/>
</dbReference>
<keyword evidence="5" id="KW-0813">Transport</keyword>
<keyword evidence="2" id="KW-0521">NADP</keyword>
<dbReference type="PRINTS" id="PR01577">
    <property type="entry name" value="KCNABCHANNEL"/>
</dbReference>
<dbReference type="EMBL" id="QLLR01000041">
    <property type="protein sequence ID" value="RAJ22149.1"/>
    <property type="molecule type" value="Genomic_DNA"/>
</dbReference>
<dbReference type="SUPFAM" id="SSF51430">
    <property type="entry name" value="NAD(P)-linked oxidoreductase"/>
    <property type="match status" value="1"/>
</dbReference>
<proteinExistence type="inferred from homology"/>
<keyword evidence="5" id="KW-0407">Ion channel</keyword>
<dbReference type="InterPro" id="IPR036812">
    <property type="entry name" value="NAD(P)_OxRdtase_dom_sf"/>
</dbReference>
<dbReference type="InterPro" id="IPR023210">
    <property type="entry name" value="NADP_OxRdtase_dom"/>
</dbReference>
<dbReference type="AlphaFoldDB" id="A0A327RZD6"/>
<evidence type="ECO:0000256" key="1">
    <source>
        <dbReference type="ARBA" id="ARBA00006515"/>
    </source>
</evidence>
<feature type="domain" description="NADP-dependent oxidoreductase" evidence="4">
    <location>
        <begin position="67"/>
        <end position="368"/>
    </location>
</feature>
<dbReference type="GO" id="GO:0034220">
    <property type="term" value="P:monoatomic ion transmembrane transport"/>
    <property type="evidence" value="ECO:0007669"/>
    <property type="project" value="UniProtKB-KW"/>
</dbReference>
<comment type="caution">
    <text evidence="5">The sequence shown here is derived from an EMBL/GenBank/DDBJ whole genome shotgun (WGS) entry which is preliminary data.</text>
</comment>
<evidence type="ECO:0000256" key="3">
    <source>
        <dbReference type="ARBA" id="ARBA00023002"/>
    </source>
</evidence>
<comment type="similarity">
    <text evidence="1">Belongs to the shaker potassium channel beta subunit family.</text>
</comment>